<feature type="compositionally biased region" description="Acidic residues" evidence="1">
    <location>
        <begin position="56"/>
        <end position="68"/>
    </location>
</feature>
<dbReference type="AlphaFoldDB" id="A0AA36E1R7"/>
<gene>
    <name evidence="2" type="ORF">LSALG_LOCUS18570</name>
</gene>
<evidence type="ECO:0000313" key="2">
    <source>
        <dbReference type="EMBL" id="CAI9278727.1"/>
    </source>
</evidence>
<evidence type="ECO:0000256" key="1">
    <source>
        <dbReference type="SAM" id="MobiDB-lite"/>
    </source>
</evidence>
<dbReference type="EMBL" id="OX465080">
    <property type="protein sequence ID" value="CAI9278727.1"/>
    <property type="molecule type" value="Genomic_DNA"/>
</dbReference>
<proteinExistence type="predicted"/>
<protein>
    <submittedName>
        <fullName evidence="2">Uncharacterized protein</fullName>
    </submittedName>
</protein>
<accession>A0AA36E1R7</accession>
<reference evidence="2" key="1">
    <citation type="submission" date="2023-04" db="EMBL/GenBank/DDBJ databases">
        <authorList>
            <person name="Vijverberg K."/>
            <person name="Xiong W."/>
            <person name="Schranz E."/>
        </authorList>
    </citation>
    <scope>NUCLEOTIDE SEQUENCE</scope>
</reference>
<organism evidence="2 3">
    <name type="scientific">Lactuca saligna</name>
    <name type="common">Willowleaf lettuce</name>
    <dbReference type="NCBI Taxonomy" id="75948"/>
    <lineage>
        <taxon>Eukaryota</taxon>
        <taxon>Viridiplantae</taxon>
        <taxon>Streptophyta</taxon>
        <taxon>Embryophyta</taxon>
        <taxon>Tracheophyta</taxon>
        <taxon>Spermatophyta</taxon>
        <taxon>Magnoliopsida</taxon>
        <taxon>eudicotyledons</taxon>
        <taxon>Gunneridae</taxon>
        <taxon>Pentapetalae</taxon>
        <taxon>asterids</taxon>
        <taxon>campanulids</taxon>
        <taxon>Asterales</taxon>
        <taxon>Asteraceae</taxon>
        <taxon>Cichorioideae</taxon>
        <taxon>Cichorieae</taxon>
        <taxon>Lactucinae</taxon>
        <taxon>Lactuca</taxon>
    </lineage>
</organism>
<name>A0AA36E1R7_LACSI</name>
<evidence type="ECO:0000313" key="3">
    <source>
        <dbReference type="Proteomes" id="UP001177003"/>
    </source>
</evidence>
<keyword evidence="3" id="KW-1185">Reference proteome</keyword>
<dbReference type="Proteomes" id="UP001177003">
    <property type="component" value="Chromosome 4"/>
</dbReference>
<feature type="region of interest" description="Disordered" evidence="1">
    <location>
        <begin position="56"/>
        <end position="77"/>
    </location>
</feature>
<sequence>MKNLYYREPEKSLCDDIRPTSYDVDYPFFIFDAYGTNGIILVYVDHVGDGSEWWFDEEQNEDDGDDSCFDSVENGDNQRDVEVENDEDFIPMNRTSQDPFLSKLCVEGVYDEG</sequence>